<dbReference type="Proteomes" id="UP001177120">
    <property type="component" value="Unassembled WGS sequence"/>
</dbReference>
<sequence>MKEKDLMRVADVLGTPVWGAEPFRRLWRVRTSRGDWVAKPVRHVPHLHWWLRVDREMRMRGFHLMPQIRTDGKRWVLTPLIPGQPASYKKLSDARKAVRQLAWFHRLGDGLQTRSYHQGEYLLEERLDTRLREFYRTMTTPGVTGHELACLLKTNGPYFFQAGVVAMSRLSALDLRGRVARDRRLHRLAHRDLASHNWVSDTKGQLWLIDFETADYDCQLGDVWQLLSRTLSEHRWESDVYRMLLAEYEAVRPLSARDKALLVALLSFPNEFFREAIGLAKEKRGYALDKSLPYLRQIVRDRDQWQRFLETIRSW</sequence>
<organism evidence="1 2">
    <name type="scientific">Polycladomyces zharkentensis</name>
    <dbReference type="NCBI Taxonomy" id="2807616"/>
    <lineage>
        <taxon>Bacteria</taxon>
        <taxon>Bacillati</taxon>
        <taxon>Bacillota</taxon>
        <taxon>Bacilli</taxon>
        <taxon>Bacillales</taxon>
        <taxon>Thermoactinomycetaceae</taxon>
        <taxon>Polycladomyces</taxon>
    </lineage>
</organism>
<dbReference type="PANTHER" id="PTHR39179:SF3">
    <property type="entry name" value="COTS-RELATED PROTEIN"/>
    <property type="match status" value="1"/>
</dbReference>
<dbReference type="InterPro" id="IPR047175">
    <property type="entry name" value="CotS-like"/>
</dbReference>
<gene>
    <name evidence="1" type="ORF">JQC72_11545</name>
</gene>
<name>A0ABS2WKP8_9BACL</name>
<dbReference type="Gene3D" id="3.90.1200.10">
    <property type="match status" value="1"/>
</dbReference>
<dbReference type="SUPFAM" id="SSF56112">
    <property type="entry name" value="Protein kinase-like (PK-like)"/>
    <property type="match status" value="1"/>
</dbReference>
<dbReference type="PANTHER" id="PTHR39179">
    <property type="entry name" value="SPORE COAT PROTEIN I"/>
    <property type="match status" value="1"/>
</dbReference>
<keyword evidence="2" id="KW-1185">Reference proteome</keyword>
<accession>A0ABS2WKP8</accession>
<evidence type="ECO:0000313" key="2">
    <source>
        <dbReference type="Proteomes" id="UP001177120"/>
    </source>
</evidence>
<evidence type="ECO:0008006" key="3">
    <source>
        <dbReference type="Google" id="ProtNLM"/>
    </source>
</evidence>
<evidence type="ECO:0000313" key="1">
    <source>
        <dbReference type="EMBL" id="MBN2910135.1"/>
    </source>
</evidence>
<dbReference type="InterPro" id="IPR011009">
    <property type="entry name" value="Kinase-like_dom_sf"/>
</dbReference>
<dbReference type="RefSeq" id="WP_205495800.1">
    <property type="nucleotide sequence ID" value="NZ_JAFHAP010000010.1"/>
</dbReference>
<reference evidence="1" key="1">
    <citation type="journal article" date="2024" name="Int. J. Syst. Evol. Microbiol.">
        <title>Polycladomyces zharkentensis sp. nov., a novel thermophilic cellulose- and starch-degrading member of the Bacillota from a geothermal aquifer in Kazakhstan.</title>
        <authorList>
            <person name="Mashzhan A."/>
            <person name="Kistaubayeva A."/>
            <person name="Javier-Lopez R."/>
            <person name="Bissenova U."/>
            <person name="Bissenbay A."/>
            <person name="Birkeland N.K."/>
        </authorList>
    </citation>
    <scope>NUCLEOTIDE SEQUENCE</scope>
    <source>
        <strain evidence="1">ZKZ2T</strain>
    </source>
</reference>
<protein>
    <recommendedName>
        <fullName evidence="3">Aminoglycoside phosphotransferase domain-containing protein</fullName>
    </recommendedName>
</protein>
<dbReference type="EMBL" id="JAFHAP010000010">
    <property type="protein sequence ID" value="MBN2910135.1"/>
    <property type="molecule type" value="Genomic_DNA"/>
</dbReference>
<comment type="caution">
    <text evidence="1">The sequence shown here is derived from an EMBL/GenBank/DDBJ whole genome shotgun (WGS) entry which is preliminary data.</text>
</comment>
<proteinExistence type="predicted"/>